<organism evidence="1 2">
    <name type="scientific">Marchantia polymorpha</name>
    <name type="common">Common liverwort</name>
    <name type="synonym">Marchantia aquatica</name>
    <dbReference type="NCBI Taxonomy" id="3197"/>
    <lineage>
        <taxon>Eukaryota</taxon>
        <taxon>Viridiplantae</taxon>
        <taxon>Streptophyta</taxon>
        <taxon>Embryophyta</taxon>
        <taxon>Marchantiophyta</taxon>
        <taxon>Marchantiopsida</taxon>
        <taxon>Marchantiidae</taxon>
        <taxon>Marchantiales</taxon>
        <taxon>Marchantiaceae</taxon>
        <taxon>Marchantia</taxon>
    </lineage>
</organism>
<dbReference type="Proteomes" id="UP000244005">
    <property type="component" value="Unassembled WGS sequence"/>
</dbReference>
<protein>
    <submittedName>
        <fullName evidence="1">Uncharacterized protein</fullName>
    </submittedName>
</protein>
<evidence type="ECO:0000313" key="1">
    <source>
        <dbReference type="EMBL" id="PTQ49145.1"/>
    </source>
</evidence>
<name>A0A2R6XSQ5_MARPO</name>
<dbReference type="AlphaFoldDB" id="A0A2R6XSQ5"/>
<dbReference type="EMBL" id="KZ772675">
    <property type="protein sequence ID" value="PTQ49145.1"/>
    <property type="molecule type" value="Genomic_DNA"/>
</dbReference>
<proteinExistence type="predicted"/>
<accession>A0A2R6XSQ5</accession>
<gene>
    <name evidence="1" type="ORF">MARPO_0003s0048</name>
</gene>
<reference evidence="2" key="1">
    <citation type="journal article" date="2017" name="Cell">
        <title>Insights into land plant evolution garnered from the Marchantia polymorpha genome.</title>
        <authorList>
            <person name="Bowman J.L."/>
            <person name="Kohchi T."/>
            <person name="Yamato K.T."/>
            <person name="Jenkins J."/>
            <person name="Shu S."/>
            <person name="Ishizaki K."/>
            <person name="Yamaoka S."/>
            <person name="Nishihama R."/>
            <person name="Nakamura Y."/>
            <person name="Berger F."/>
            <person name="Adam C."/>
            <person name="Aki S.S."/>
            <person name="Althoff F."/>
            <person name="Araki T."/>
            <person name="Arteaga-Vazquez M.A."/>
            <person name="Balasubrmanian S."/>
            <person name="Barry K."/>
            <person name="Bauer D."/>
            <person name="Boehm C.R."/>
            <person name="Briginshaw L."/>
            <person name="Caballero-Perez J."/>
            <person name="Catarino B."/>
            <person name="Chen F."/>
            <person name="Chiyoda S."/>
            <person name="Chovatia M."/>
            <person name="Davies K.M."/>
            <person name="Delmans M."/>
            <person name="Demura T."/>
            <person name="Dierschke T."/>
            <person name="Dolan L."/>
            <person name="Dorantes-Acosta A.E."/>
            <person name="Eklund D.M."/>
            <person name="Florent S.N."/>
            <person name="Flores-Sandoval E."/>
            <person name="Fujiyama A."/>
            <person name="Fukuzawa H."/>
            <person name="Galik B."/>
            <person name="Grimanelli D."/>
            <person name="Grimwood J."/>
            <person name="Grossniklaus U."/>
            <person name="Hamada T."/>
            <person name="Haseloff J."/>
            <person name="Hetherington A.J."/>
            <person name="Higo A."/>
            <person name="Hirakawa Y."/>
            <person name="Hundley H.N."/>
            <person name="Ikeda Y."/>
            <person name="Inoue K."/>
            <person name="Inoue S.I."/>
            <person name="Ishida S."/>
            <person name="Jia Q."/>
            <person name="Kakita M."/>
            <person name="Kanazawa T."/>
            <person name="Kawai Y."/>
            <person name="Kawashima T."/>
            <person name="Kennedy M."/>
            <person name="Kinose K."/>
            <person name="Kinoshita T."/>
            <person name="Kohara Y."/>
            <person name="Koide E."/>
            <person name="Komatsu K."/>
            <person name="Kopischke S."/>
            <person name="Kubo M."/>
            <person name="Kyozuka J."/>
            <person name="Lagercrantz U."/>
            <person name="Lin S.S."/>
            <person name="Lindquist E."/>
            <person name="Lipzen A.M."/>
            <person name="Lu C.W."/>
            <person name="De Luna E."/>
            <person name="Martienssen R.A."/>
            <person name="Minamino N."/>
            <person name="Mizutani M."/>
            <person name="Mizutani M."/>
            <person name="Mochizuki N."/>
            <person name="Monte I."/>
            <person name="Mosher R."/>
            <person name="Nagasaki H."/>
            <person name="Nakagami H."/>
            <person name="Naramoto S."/>
            <person name="Nishitani K."/>
            <person name="Ohtani M."/>
            <person name="Okamoto T."/>
            <person name="Okumura M."/>
            <person name="Phillips J."/>
            <person name="Pollak B."/>
            <person name="Reinders A."/>
            <person name="Rovekamp M."/>
            <person name="Sano R."/>
            <person name="Sawa S."/>
            <person name="Schmid M.W."/>
            <person name="Shirakawa M."/>
            <person name="Solano R."/>
            <person name="Spunde A."/>
            <person name="Suetsugu N."/>
            <person name="Sugano S."/>
            <person name="Sugiyama A."/>
            <person name="Sun R."/>
            <person name="Suzuki Y."/>
            <person name="Takenaka M."/>
            <person name="Takezawa D."/>
            <person name="Tomogane H."/>
            <person name="Tsuzuki M."/>
            <person name="Ueda T."/>
            <person name="Umeda M."/>
            <person name="Ward J.M."/>
            <person name="Watanabe Y."/>
            <person name="Yazaki K."/>
            <person name="Yokoyama R."/>
            <person name="Yoshitake Y."/>
            <person name="Yotsui I."/>
            <person name="Zachgo S."/>
            <person name="Schmutz J."/>
        </authorList>
    </citation>
    <scope>NUCLEOTIDE SEQUENCE [LARGE SCALE GENOMIC DNA]</scope>
    <source>
        <strain evidence="2">Tak-1</strain>
    </source>
</reference>
<keyword evidence="2" id="KW-1185">Reference proteome</keyword>
<evidence type="ECO:0000313" key="2">
    <source>
        <dbReference type="Proteomes" id="UP000244005"/>
    </source>
</evidence>
<sequence>MNDAAALPLALPPAEKVDDRWVARARSMHIGHAKSKPKFATFSSCSCLSPPSASLTDPTRSSTRALSLSLSLCEFQRKNSDSRMRLTMALLGPKSIDCIIIPPAILVHSLAHAILGQNPRGVMALWLVRVPRPPAPALPLPPAPTPTPTPAPARLPSSLASFLPSFRQVNDSNFERLQRRAAKIAGSVSEEASGGSGLLAHCA</sequence>